<reference evidence="1 2" key="1">
    <citation type="submission" date="2014-12" db="EMBL/GenBank/DDBJ databases">
        <title>Frankia sp. BMG5.1 draft genome.</title>
        <authorList>
            <person name="Gtari M."/>
            <person name="Ghodhbane-Gtari F."/>
            <person name="Nouioui I."/>
            <person name="Ktari A."/>
            <person name="Hezbri K."/>
            <person name="Mimouni W."/>
            <person name="Sbissi I."/>
            <person name="Ayari A."/>
            <person name="Yamanaka T."/>
            <person name="Normand P."/>
            <person name="Tisa L.S."/>
            <person name="Boudabous A."/>
        </authorList>
    </citation>
    <scope>NUCLEOTIDE SEQUENCE [LARGE SCALE GENOMIC DNA]</scope>
    <source>
        <strain evidence="1 2">BMG5.1</strain>
    </source>
</reference>
<comment type="caution">
    <text evidence="1">The sequence shown here is derived from an EMBL/GenBank/DDBJ whole genome shotgun (WGS) entry which is preliminary data.</text>
</comment>
<gene>
    <name evidence="1" type="ORF">FrCorBMG51_23275</name>
</gene>
<dbReference type="Proteomes" id="UP000035425">
    <property type="component" value="Unassembled WGS sequence"/>
</dbReference>
<dbReference type="RefSeq" id="WP_047225139.1">
    <property type="nucleotide sequence ID" value="NZ_JWIO01000067.1"/>
</dbReference>
<name>A0ABR5EYY9_9ACTN</name>
<evidence type="ECO:0000313" key="1">
    <source>
        <dbReference type="EMBL" id="KLL09671.1"/>
    </source>
</evidence>
<evidence type="ECO:0000313" key="2">
    <source>
        <dbReference type="Proteomes" id="UP000035425"/>
    </source>
</evidence>
<sequence>MVDAHAAVDGFLPSGQALPFTNDFPRQPVMKIRIPGVGRVPIGDASRGLCGGMVYTTRDLFEAKLPPPTSKDVPPPDSPLYRYLSRRLFDSFDIPRGVARYYRLMSALDADTTRSSLTLRGAGRITVVDEWPRVRLDLDRGVLSPLGIITVRSYNPFQLGYNHQALAYAYEQRQTAVTLRVYDPNTPLERADTVTMSFDVTYPSGPVPITHNLAIGGRPVRAFFRTRYHRVDPRPALTAT</sequence>
<organism evidence="1 2">
    <name type="scientific">Protofrankia coriariae</name>
    <dbReference type="NCBI Taxonomy" id="1562887"/>
    <lineage>
        <taxon>Bacteria</taxon>
        <taxon>Bacillati</taxon>
        <taxon>Actinomycetota</taxon>
        <taxon>Actinomycetes</taxon>
        <taxon>Frankiales</taxon>
        <taxon>Frankiaceae</taxon>
        <taxon>Protofrankia</taxon>
    </lineage>
</organism>
<protein>
    <submittedName>
        <fullName evidence="1">Uncharacterized protein</fullName>
    </submittedName>
</protein>
<dbReference type="EMBL" id="JWIO01000067">
    <property type="protein sequence ID" value="KLL09671.1"/>
    <property type="molecule type" value="Genomic_DNA"/>
</dbReference>
<accession>A0ABR5EYY9</accession>
<proteinExistence type="predicted"/>
<keyword evidence="2" id="KW-1185">Reference proteome</keyword>